<dbReference type="Proteomes" id="UP000193944">
    <property type="component" value="Unassembled WGS sequence"/>
</dbReference>
<reference evidence="7 8" key="2">
    <citation type="submission" date="2016-08" db="EMBL/GenBank/DDBJ databases">
        <title>Pervasive Adenine N6-methylation of Active Genes in Fungi.</title>
        <authorList>
            <consortium name="DOE Joint Genome Institute"/>
            <person name="Mondo S.J."/>
            <person name="Dannebaum R.O."/>
            <person name="Kuo R.C."/>
            <person name="Labutti K."/>
            <person name="Haridas S."/>
            <person name="Kuo A."/>
            <person name="Salamov A."/>
            <person name="Ahrendt S.R."/>
            <person name="Lipzen A."/>
            <person name="Sullivan W."/>
            <person name="Andreopoulos W.B."/>
            <person name="Clum A."/>
            <person name="Lindquist E."/>
            <person name="Daum C."/>
            <person name="Ramamoorthy G.K."/>
            <person name="Gryganskyi A."/>
            <person name="Culley D."/>
            <person name="Magnuson J.K."/>
            <person name="James T.Y."/>
            <person name="O'Malley M.A."/>
            <person name="Stajich J.E."/>
            <person name="Spatafora J.W."/>
            <person name="Visel A."/>
            <person name="Grigoriev I.V."/>
        </authorList>
    </citation>
    <scope>NUCLEOTIDE SEQUENCE [LARGE SCALE GENOMIC DNA]</scope>
    <source>
        <strain evidence="7 8">S4</strain>
    </source>
</reference>
<keyword evidence="4" id="KW-0694">RNA-binding</keyword>
<dbReference type="AlphaFoldDB" id="A0A1Y1XCJ6"/>
<dbReference type="PANTHER" id="PTHR18895">
    <property type="entry name" value="HEMK METHYLTRANSFERASE"/>
    <property type="match status" value="1"/>
</dbReference>
<evidence type="ECO:0000259" key="6">
    <source>
        <dbReference type="Pfam" id="PF13847"/>
    </source>
</evidence>
<dbReference type="InterPro" id="IPR029063">
    <property type="entry name" value="SAM-dependent_MTases_sf"/>
</dbReference>
<dbReference type="NCBIfam" id="TIGR00536">
    <property type="entry name" value="hemK_fam"/>
    <property type="match status" value="1"/>
</dbReference>
<keyword evidence="1" id="KW-0489">Methyltransferase</keyword>
<dbReference type="GO" id="GO:0001522">
    <property type="term" value="P:pseudouridine synthesis"/>
    <property type="evidence" value="ECO:0007669"/>
    <property type="project" value="InterPro"/>
</dbReference>
<dbReference type="InterPro" id="IPR020103">
    <property type="entry name" value="PsdUridine_synth_cat_dom_sf"/>
</dbReference>
<dbReference type="Gene3D" id="3.40.50.150">
    <property type="entry name" value="Vaccinia Virus protein VP39"/>
    <property type="match status" value="1"/>
</dbReference>
<dbReference type="Pfam" id="PF00849">
    <property type="entry name" value="PseudoU_synth_2"/>
    <property type="match status" value="1"/>
</dbReference>
<gene>
    <name evidence="7" type="ORF">BCR32DRAFT_266958</name>
</gene>
<dbReference type="PROSITE" id="PS00092">
    <property type="entry name" value="N6_MTASE"/>
    <property type="match status" value="1"/>
</dbReference>
<feature type="domain" description="Pseudouridine synthase RsuA/RluA-like" evidence="5">
    <location>
        <begin position="110"/>
        <end position="245"/>
    </location>
</feature>
<name>A0A1Y1XCJ6_9FUNG</name>
<dbReference type="SUPFAM" id="SSF55120">
    <property type="entry name" value="Pseudouridine synthase"/>
    <property type="match status" value="1"/>
</dbReference>
<dbReference type="Pfam" id="PF13847">
    <property type="entry name" value="Methyltransf_31"/>
    <property type="match status" value="1"/>
</dbReference>
<dbReference type="InterPro" id="IPR050320">
    <property type="entry name" value="N5-glutamine_MTase"/>
</dbReference>
<evidence type="ECO:0000256" key="1">
    <source>
        <dbReference type="ARBA" id="ARBA00022603"/>
    </source>
</evidence>
<keyword evidence="2" id="KW-0808">Transferase</keyword>
<dbReference type="GO" id="GO:0009982">
    <property type="term" value="F:pseudouridine synthase activity"/>
    <property type="evidence" value="ECO:0007669"/>
    <property type="project" value="InterPro"/>
</dbReference>
<evidence type="ECO:0000256" key="2">
    <source>
        <dbReference type="ARBA" id="ARBA00022679"/>
    </source>
</evidence>
<dbReference type="STRING" id="1754192.A0A1Y1XCJ6"/>
<dbReference type="OrthoDB" id="269872at2759"/>
<organism evidence="7 8">
    <name type="scientific">Anaeromyces robustus</name>
    <dbReference type="NCBI Taxonomy" id="1754192"/>
    <lineage>
        <taxon>Eukaryota</taxon>
        <taxon>Fungi</taxon>
        <taxon>Fungi incertae sedis</taxon>
        <taxon>Chytridiomycota</taxon>
        <taxon>Chytridiomycota incertae sedis</taxon>
        <taxon>Neocallimastigomycetes</taxon>
        <taxon>Neocallimastigales</taxon>
        <taxon>Neocallimastigaceae</taxon>
        <taxon>Anaeromyces</taxon>
    </lineage>
</organism>
<dbReference type="SUPFAM" id="SSF55174">
    <property type="entry name" value="Alpha-L RNA-binding motif"/>
    <property type="match status" value="1"/>
</dbReference>
<protein>
    <submittedName>
        <fullName evidence="7">Uncharacterized protein</fullName>
    </submittedName>
</protein>
<sequence length="594" mass="67391">MKIKSEQRSSISIEDDSSSTNEKNTVIISKINDGMKVGPFIRNHFSHLIVSKAQSHLACKQGQVLVNGKVAKDFTVLHTGDIVKVTRKMEETLKYKEGFKVDIRYEDDELAVVWKPSGTTLNNQLSNTLEIALKYNLKNSNANDKLENPKCVSLLDKATSGFVIAAKTESSYNTLMEDLKSNRIIQTYMGIVHGRIDGNENEKQVITSVLDNEECSTEYIISKLSKTRNGSGYITTVLITPKKGYNKFQPRKHMIELGHPIIGNTRYTKQIANSKDKGLYLTLTSLHFIHPKIQKEMNFQSPEPSKFNAIRVKEEKFWKRKQEEELLLFEKAVADSSNLSNDGKALIDFINNDQRPTPYIIGEKDFFGSQFYVNENCLIPRKATEILVKATIELKPKRVLDLGTGSGCILLSCLKNLKDAKGVGIDISDEILELANRNKNRILGERKDDAKFIKGDFSSLVNNELLHSSFSSETNKITYFDVIVCNPPYLTDREIKSFSKSIQYEPQLALLGGGEKGIECYEQISEAIQKCLDKNLIFDRHKTNYLIFEIPSNKGKLVIENCFNYLKLIDIKNDENNLKRCLVYELPPDKNIIK</sequence>
<dbReference type="GO" id="GO:0005739">
    <property type="term" value="C:mitochondrion"/>
    <property type="evidence" value="ECO:0007669"/>
    <property type="project" value="TreeGrafter"/>
</dbReference>
<evidence type="ECO:0000313" key="7">
    <source>
        <dbReference type="EMBL" id="ORX83490.1"/>
    </source>
</evidence>
<keyword evidence="8" id="KW-1185">Reference proteome</keyword>
<dbReference type="SUPFAM" id="SSF53335">
    <property type="entry name" value="S-adenosyl-L-methionine-dependent methyltransferases"/>
    <property type="match status" value="1"/>
</dbReference>
<dbReference type="InterPro" id="IPR025714">
    <property type="entry name" value="Methyltranfer_dom"/>
</dbReference>
<evidence type="ECO:0000256" key="3">
    <source>
        <dbReference type="ARBA" id="ARBA00022691"/>
    </source>
</evidence>
<dbReference type="InterPro" id="IPR004556">
    <property type="entry name" value="HemK-like"/>
</dbReference>
<dbReference type="InterPro" id="IPR006145">
    <property type="entry name" value="PsdUridine_synth_RsuA/RluA"/>
</dbReference>
<feature type="domain" description="Methyltransferase" evidence="6">
    <location>
        <begin position="397"/>
        <end position="580"/>
    </location>
</feature>
<dbReference type="EMBL" id="MCFG01000072">
    <property type="protein sequence ID" value="ORX83490.1"/>
    <property type="molecule type" value="Genomic_DNA"/>
</dbReference>
<dbReference type="PROSITE" id="PS50889">
    <property type="entry name" value="S4"/>
    <property type="match status" value="1"/>
</dbReference>
<accession>A0A1Y1XCJ6</accession>
<dbReference type="Gene3D" id="3.30.2350.10">
    <property type="entry name" value="Pseudouridine synthase"/>
    <property type="match status" value="1"/>
</dbReference>
<evidence type="ECO:0000256" key="4">
    <source>
        <dbReference type="PROSITE-ProRule" id="PRU00182"/>
    </source>
</evidence>
<dbReference type="PANTHER" id="PTHR18895:SF74">
    <property type="entry name" value="MTRF1L RELEASE FACTOR GLUTAMINE METHYLTRANSFERASE"/>
    <property type="match status" value="1"/>
</dbReference>
<evidence type="ECO:0000313" key="8">
    <source>
        <dbReference type="Proteomes" id="UP000193944"/>
    </source>
</evidence>
<evidence type="ECO:0000259" key="5">
    <source>
        <dbReference type="Pfam" id="PF00849"/>
    </source>
</evidence>
<reference evidence="7 8" key="1">
    <citation type="submission" date="2016-08" db="EMBL/GenBank/DDBJ databases">
        <title>A Parts List for Fungal Cellulosomes Revealed by Comparative Genomics.</title>
        <authorList>
            <consortium name="DOE Joint Genome Institute"/>
            <person name="Haitjema C.H."/>
            <person name="Gilmore S.P."/>
            <person name="Henske J.K."/>
            <person name="Solomon K.V."/>
            <person name="De Groot R."/>
            <person name="Kuo A."/>
            <person name="Mondo S.J."/>
            <person name="Salamov A.A."/>
            <person name="Labutti K."/>
            <person name="Zhao Z."/>
            <person name="Chiniquy J."/>
            <person name="Barry K."/>
            <person name="Brewer H.M."/>
            <person name="Purvine S.O."/>
            <person name="Wright A.T."/>
            <person name="Boxma B."/>
            <person name="Van Alen T."/>
            <person name="Hackstein J.H."/>
            <person name="Baker S.E."/>
            <person name="Grigoriev I.V."/>
            <person name="O'Malley M.A."/>
        </authorList>
    </citation>
    <scope>NUCLEOTIDE SEQUENCE [LARGE SCALE GENOMIC DNA]</scope>
    <source>
        <strain evidence="7 8">S4</strain>
    </source>
</reference>
<dbReference type="CDD" id="cd00165">
    <property type="entry name" value="S4"/>
    <property type="match status" value="1"/>
</dbReference>
<dbReference type="CDD" id="cd02440">
    <property type="entry name" value="AdoMet_MTases"/>
    <property type="match status" value="1"/>
</dbReference>
<dbReference type="GO" id="GO:0008276">
    <property type="term" value="F:protein methyltransferase activity"/>
    <property type="evidence" value="ECO:0007669"/>
    <property type="project" value="InterPro"/>
</dbReference>
<comment type="caution">
    <text evidence="7">The sequence shown here is derived from an EMBL/GenBank/DDBJ whole genome shotgun (WGS) entry which is preliminary data.</text>
</comment>
<dbReference type="GO" id="GO:0003723">
    <property type="term" value="F:RNA binding"/>
    <property type="evidence" value="ECO:0007669"/>
    <property type="project" value="UniProtKB-KW"/>
</dbReference>
<keyword evidence="3" id="KW-0949">S-adenosyl-L-methionine</keyword>
<dbReference type="InterPro" id="IPR002052">
    <property type="entry name" value="DNA_methylase_N6_adenine_CS"/>
</dbReference>
<proteinExistence type="predicted"/>
<dbReference type="GO" id="GO:0032259">
    <property type="term" value="P:methylation"/>
    <property type="evidence" value="ECO:0007669"/>
    <property type="project" value="UniProtKB-KW"/>
</dbReference>